<protein>
    <submittedName>
        <fullName evidence="2">Uncharacterized protein</fullName>
    </submittedName>
</protein>
<gene>
    <name evidence="2" type="ORF">WN944_015687</name>
</gene>
<proteinExistence type="predicted"/>
<evidence type="ECO:0000256" key="1">
    <source>
        <dbReference type="SAM" id="MobiDB-lite"/>
    </source>
</evidence>
<keyword evidence="3" id="KW-1185">Reference proteome</keyword>
<reference evidence="2 3" key="1">
    <citation type="submission" date="2024-05" db="EMBL/GenBank/DDBJ databases">
        <title>Haplotype-resolved chromosome-level genome assembly of Huyou (Citrus changshanensis).</title>
        <authorList>
            <person name="Miao C."/>
            <person name="Chen W."/>
            <person name="Wu Y."/>
            <person name="Wang L."/>
            <person name="Zhao S."/>
            <person name="Grierson D."/>
            <person name="Xu C."/>
            <person name="Chen K."/>
        </authorList>
    </citation>
    <scope>NUCLEOTIDE SEQUENCE [LARGE SCALE GENOMIC DNA]</scope>
    <source>
        <strain evidence="2">01-14</strain>
        <tissue evidence="2">Leaf</tissue>
    </source>
</reference>
<dbReference type="Proteomes" id="UP001428341">
    <property type="component" value="Unassembled WGS sequence"/>
</dbReference>
<name>A0AAP0M9G4_9ROSI</name>
<evidence type="ECO:0000313" key="2">
    <source>
        <dbReference type="EMBL" id="KAK9200489.1"/>
    </source>
</evidence>
<comment type="caution">
    <text evidence="2">The sequence shown here is derived from an EMBL/GenBank/DDBJ whole genome shotgun (WGS) entry which is preliminary data.</text>
</comment>
<evidence type="ECO:0000313" key="3">
    <source>
        <dbReference type="Proteomes" id="UP001428341"/>
    </source>
</evidence>
<sequence length="536" mass="58496">MARRTQPCRFSGHGQWHAALQGRLLFTFPEGIFRLKLWFLEVVRVSIYYGTIDARRAGSWACRRTGKSCPVGSGGIVDAEICSPFARPDLSTNVYVIRDAGGFTGVNPPMPKLAQGVYGKTLLSHVSVYSSCPSLSSHGSPSWDSNHRVVGFLPKLLSCHPAEVTRLGVGDDGMAELRGKLIVDESDEEIEDSYHNLSRPFDPLHHSSSPMGNRGGQASGSGENHSSEGAGIPEEVGDACATTPTDLLKLRTLYNIPKEVLLVIDGKDDVPSRPPRGILGGMHLALGQLHPNGWRVLSALYVLWERYGLEEPSLAEVKHLYQLRSSPKEAGWYYFMSSYAKRKPITGFPSSCKNWKNKFFFAGGNWCPAVHSLGGDIHLPTRFVTPESWGLINNLDDRPFLQGETALVNASTCQDLLSSTNLVGSRLVDVAVGMDTKILSAMTRKCGRVPSSSSNPSPPLKKANIGPSKASVPALPPPPPRKNGGEKASNKSPEVSIHSRDRSSPFPPWDQGDYLTPYQRNYGKSVGPKWSRILRA</sequence>
<dbReference type="EMBL" id="JBCGBO010000005">
    <property type="protein sequence ID" value="KAK9200489.1"/>
    <property type="molecule type" value="Genomic_DNA"/>
</dbReference>
<accession>A0AAP0M9G4</accession>
<organism evidence="2 3">
    <name type="scientific">Citrus x changshan-huyou</name>
    <dbReference type="NCBI Taxonomy" id="2935761"/>
    <lineage>
        <taxon>Eukaryota</taxon>
        <taxon>Viridiplantae</taxon>
        <taxon>Streptophyta</taxon>
        <taxon>Embryophyta</taxon>
        <taxon>Tracheophyta</taxon>
        <taxon>Spermatophyta</taxon>
        <taxon>Magnoliopsida</taxon>
        <taxon>eudicotyledons</taxon>
        <taxon>Gunneridae</taxon>
        <taxon>Pentapetalae</taxon>
        <taxon>rosids</taxon>
        <taxon>malvids</taxon>
        <taxon>Sapindales</taxon>
        <taxon>Rutaceae</taxon>
        <taxon>Aurantioideae</taxon>
        <taxon>Citrus</taxon>
    </lineage>
</organism>
<dbReference type="AlphaFoldDB" id="A0AAP0M9G4"/>
<feature type="region of interest" description="Disordered" evidence="1">
    <location>
        <begin position="192"/>
        <end position="234"/>
    </location>
</feature>
<feature type="region of interest" description="Disordered" evidence="1">
    <location>
        <begin position="445"/>
        <end position="536"/>
    </location>
</feature>